<dbReference type="GO" id="GO:0005886">
    <property type="term" value="C:plasma membrane"/>
    <property type="evidence" value="ECO:0007669"/>
    <property type="project" value="UniProtKB-SubCell"/>
</dbReference>
<keyword evidence="3 6" id="KW-0812">Transmembrane</keyword>
<keyword evidence="9" id="KW-1185">Reference proteome</keyword>
<dbReference type="OrthoDB" id="9812980at2"/>
<evidence type="ECO:0000313" key="8">
    <source>
        <dbReference type="EMBL" id="SET85079.1"/>
    </source>
</evidence>
<feature type="domain" description="VTT" evidence="7">
    <location>
        <begin position="87"/>
        <end position="205"/>
    </location>
</feature>
<dbReference type="InterPro" id="IPR032816">
    <property type="entry name" value="VTT_dom"/>
</dbReference>
<evidence type="ECO:0000256" key="4">
    <source>
        <dbReference type="ARBA" id="ARBA00022989"/>
    </source>
</evidence>
<comment type="similarity">
    <text evidence="6">Belongs to the TVP38/TMEM64 family.</text>
</comment>
<feature type="transmembrane region" description="Helical" evidence="6">
    <location>
        <begin position="27"/>
        <end position="45"/>
    </location>
</feature>
<evidence type="ECO:0000259" key="7">
    <source>
        <dbReference type="Pfam" id="PF09335"/>
    </source>
</evidence>
<dbReference type="InterPro" id="IPR015414">
    <property type="entry name" value="TMEM64"/>
</dbReference>
<evidence type="ECO:0000256" key="3">
    <source>
        <dbReference type="ARBA" id="ARBA00022692"/>
    </source>
</evidence>
<evidence type="ECO:0000313" key="9">
    <source>
        <dbReference type="Proteomes" id="UP000198762"/>
    </source>
</evidence>
<comment type="subcellular location">
    <subcellularLocation>
        <location evidence="1 6">Cell membrane</location>
        <topology evidence="1 6">Multi-pass membrane protein</topology>
    </subcellularLocation>
</comment>
<keyword evidence="5 6" id="KW-0472">Membrane</keyword>
<dbReference type="EMBL" id="FOHZ01000031">
    <property type="protein sequence ID" value="SET85079.1"/>
    <property type="molecule type" value="Genomic_DNA"/>
</dbReference>
<proteinExistence type="inferred from homology"/>
<dbReference type="Pfam" id="PF09335">
    <property type="entry name" value="VTT_dom"/>
    <property type="match status" value="1"/>
</dbReference>
<dbReference type="Proteomes" id="UP000198762">
    <property type="component" value="Unassembled WGS sequence"/>
</dbReference>
<feature type="transmembrane region" description="Helical" evidence="6">
    <location>
        <begin position="153"/>
        <end position="176"/>
    </location>
</feature>
<accession>A0A1I0HMD1</accession>
<sequence length="249" mass="26684">MTTTLKHEFHRVPMASMGVRPNAKAKIVGVMLLLAALAAIYWVMLETGALTTVTNKAALSEWIDQLGYWGPVGIIGLMITAIVLSPIPSAPIAMVAGAVYGSLWGTVIVVIGAEAGALIAFAIARSLGYDVIHRWKRLRPVLNWLGKERSQGALMLVIFTSRLVPFISFDGVSYAAGLTPLAFWRFVVATLAGVIPTAYLITEFGGLLMASESGVVTILLVLVSGITLLPFVAKLLMARRRHQKASELA</sequence>
<keyword evidence="2 6" id="KW-1003">Cell membrane</keyword>
<name>A0A1I0HMD1_9GAMM</name>
<evidence type="ECO:0000256" key="6">
    <source>
        <dbReference type="RuleBase" id="RU366058"/>
    </source>
</evidence>
<evidence type="ECO:0000256" key="1">
    <source>
        <dbReference type="ARBA" id="ARBA00004651"/>
    </source>
</evidence>
<feature type="transmembrane region" description="Helical" evidence="6">
    <location>
        <begin position="182"/>
        <end position="202"/>
    </location>
</feature>
<evidence type="ECO:0000256" key="5">
    <source>
        <dbReference type="ARBA" id="ARBA00023136"/>
    </source>
</evidence>
<keyword evidence="4 6" id="KW-1133">Transmembrane helix</keyword>
<organism evidence="8 9">
    <name type="scientific">Marinobacter segnicrescens</name>
    <dbReference type="NCBI Taxonomy" id="430453"/>
    <lineage>
        <taxon>Bacteria</taxon>
        <taxon>Pseudomonadati</taxon>
        <taxon>Pseudomonadota</taxon>
        <taxon>Gammaproteobacteria</taxon>
        <taxon>Pseudomonadales</taxon>
        <taxon>Marinobacteraceae</taxon>
        <taxon>Marinobacter</taxon>
    </lineage>
</organism>
<feature type="transmembrane region" description="Helical" evidence="6">
    <location>
        <begin position="107"/>
        <end position="132"/>
    </location>
</feature>
<feature type="transmembrane region" description="Helical" evidence="6">
    <location>
        <begin position="66"/>
        <end position="87"/>
    </location>
</feature>
<evidence type="ECO:0000256" key="2">
    <source>
        <dbReference type="ARBA" id="ARBA00022475"/>
    </source>
</evidence>
<dbReference type="PANTHER" id="PTHR12677:SF59">
    <property type="entry name" value="GOLGI APPARATUS MEMBRANE PROTEIN TVP38-RELATED"/>
    <property type="match status" value="1"/>
</dbReference>
<reference evidence="9" key="1">
    <citation type="submission" date="2016-10" db="EMBL/GenBank/DDBJ databases">
        <authorList>
            <person name="Varghese N."/>
            <person name="Submissions S."/>
        </authorList>
    </citation>
    <scope>NUCLEOTIDE SEQUENCE [LARGE SCALE GENOMIC DNA]</scope>
    <source>
        <strain evidence="9">CGMCC 1.6489</strain>
    </source>
</reference>
<gene>
    <name evidence="8" type="ORF">SAMN04487962_13115</name>
</gene>
<dbReference type="PANTHER" id="PTHR12677">
    <property type="entry name" value="GOLGI APPARATUS MEMBRANE PROTEIN TVP38-RELATED"/>
    <property type="match status" value="1"/>
</dbReference>
<dbReference type="RefSeq" id="WP_091854702.1">
    <property type="nucleotide sequence ID" value="NZ_FOHZ01000031.1"/>
</dbReference>
<dbReference type="STRING" id="430453.SAMN04487962_13115"/>
<dbReference type="AlphaFoldDB" id="A0A1I0HMD1"/>
<feature type="transmembrane region" description="Helical" evidence="6">
    <location>
        <begin position="214"/>
        <end position="233"/>
    </location>
</feature>
<protein>
    <recommendedName>
        <fullName evidence="6">TVP38/TMEM64 family membrane protein</fullName>
    </recommendedName>
</protein>